<dbReference type="InParanoid" id="A0A420WME3"/>
<name>A0A420WME3_9PROT</name>
<dbReference type="OrthoDB" id="7743548at2"/>
<dbReference type="InterPro" id="IPR052173">
    <property type="entry name" value="Beta-lactam_resp_regulator"/>
</dbReference>
<reference evidence="3 4" key="1">
    <citation type="submission" date="2018-10" db="EMBL/GenBank/DDBJ databases">
        <title>Genomic Encyclopedia of Type Strains, Phase IV (KMG-IV): sequencing the most valuable type-strain genomes for metagenomic binning, comparative biology and taxonomic classification.</title>
        <authorList>
            <person name="Goeker M."/>
        </authorList>
    </citation>
    <scope>NUCLEOTIDE SEQUENCE [LARGE SCALE GENOMIC DNA]</scope>
    <source>
        <strain evidence="3 4">DSM 22008</strain>
    </source>
</reference>
<protein>
    <submittedName>
        <fullName evidence="3">Beta-lactamase regulating signal transducer with metallopeptidase domain</fullName>
    </submittedName>
</protein>
<proteinExistence type="predicted"/>
<gene>
    <name evidence="3" type="ORF">DES40_1550</name>
</gene>
<dbReference type="PANTHER" id="PTHR34978:SF3">
    <property type="entry name" value="SLR0241 PROTEIN"/>
    <property type="match status" value="1"/>
</dbReference>
<evidence type="ECO:0000313" key="4">
    <source>
        <dbReference type="Proteomes" id="UP000282211"/>
    </source>
</evidence>
<organism evidence="3 4">
    <name type="scientific">Litorimonas taeanensis</name>
    <dbReference type="NCBI Taxonomy" id="568099"/>
    <lineage>
        <taxon>Bacteria</taxon>
        <taxon>Pseudomonadati</taxon>
        <taxon>Pseudomonadota</taxon>
        <taxon>Alphaproteobacteria</taxon>
        <taxon>Maricaulales</taxon>
        <taxon>Robiginitomaculaceae</taxon>
    </lineage>
</organism>
<feature type="domain" description="Peptidase M56" evidence="2">
    <location>
        <begin position="13"/>
        <end position="336"/>
    </location>
</feature>
<dbReference type="Pfam" id="PF05569">
    <property type="entry name" value="Peptidase_M56"/>
    <property type="match status" value="1"/>
</dbReference>
<comment type="caution">
    <text evidence="3">The sequence shown here is derived from an EMBL/GenBank/DDBJ whole genome shotgun (WGS) entry which is preliminary data.</text>
</comment>
<dbReference type="PANTHER" id="PTHR34978">
    <property type="entry name" value="POSSIBLE SENSOR-TRANSDUCER PROTEIN BLAR"/>
    <property type="match status" value="1"/>
</dbReference>
<evidence type="ECO:0000256" key="1">
    <source>
        <dbReference type="SAM" id="Phobius"/>
    </source>
</evidence>
<dbReference type="EMBL" id="RBII01000001">
    <property type="protein sequence ID" value="RKQ72211.1"/>
    <property type="molecule type" value="Genomic_DNA"/>
</dbReference>
<feature type="transmembrane region" description="Helical" evidence="1">
    <location>
        <begin position="6"/>
        <end position="27"/>
    </location>
</feature>
<evidence type="ECO:0000313" key="3">
    <source>
        <dbReference type="EMBL" id="RKQ72211.1"/>
    </source>
</evidence>
<keyword evidence="1" id="KW-1133">Transmembrane helix</keyword>
<keyword evidence="4" id="KW-1185">Reference proteome</keyword>
<dbReference type="AlphaFoldDB" id="A0A420WME3"/>
<keyword evidence="1" id="KW-0812">Transmembrane</keyword>
<dbReference type="CDD" id="cd07341">
    <property type="entry name" value="M56_BlaR1_MecR1_like"/>
    <property type="match status" value="1"/>
</dbReference>
<feature type="transmembrane region" description="Helical" evidence="1">
    <location>
        <begin position="160"/>
        <end position="182"/>
    </location>
</feature>
<sequence>MTVEAFTVWGLQTGLMVSFLIGLVLVIRRPFARYFGANAAYALWLLPAIRLVLPPMTVPFIKRKVLPAEGISETAQGKGSPVGVPNLAPFESQEQVPNDAADPSSVKSLTTLPVEQGATVSDIATPKSEHSIINAADKLDPVLTPNVTETTFDLLQTMQAILPVLTVIWLAVAGLWFIFQLYRQNHFMTVIKANGVKPSHSLYDPIREAMALTGLKTEPDVLLSEMVSGPMVTGVLSPLIVLPLDFEDKFAPHQRSFALIHEMAHIKRGDLWVALGVLGFRALFWPNPLVHYAAHKMRVDQEAACDASVLAKAGGKAATHSYAETLIHAAKAAGNKRDQAPLGLALSDQGE</sequence>
<dbReference type="Proteomes" id="UP000282211">
    <property type="component" value="Unassembled WGS sequence"/>
</dbReference>
<dbReference type="InterPro" id="IPR008756">
    <property type="entry name" value="Peptidase_M56"/>
</dbReference>
<feature type="transmembrane region" description="Helical" evidence="1">
    <location>
        <begin position="34"/>
        <end position="53"/>
    </location>
</feature>
<evidence type="ECO:0000259" key="2">
    <source>
        <dbReference type="Pfam" id="PF05569"/>
    </source>
</evidence>
<keyword evidence="1" id="KW-0472">Membrane</keyword>
<accession>A0A420WME3</accession>
<dbReference type="RefSeq" id="WP_121100220.1">
    <property type="nucleotide sequence ID" value="NZ_RBII01000001.1"/>
</dbReference>